<keyword evidence="2" id="KW-1185">Reference proteome</keyword>
<proteinExistence type="predicted"/>
<dbReference type="KEGG" id="asoc:CB4_03572"/>
<dbReference type="RefSeq" id="WP_096467055.1">
    <property type="nucleotide sequence ID" value="NZ_AP017312.1"/>
</dbReference>
<dbReference type="EMBL" id="AP017312">
    <property type="protein sequence ID" value="BAU29372.1"/>
    <property type="molecule type" value="Genomic_DNA"/>
</dbReference>
<dbReference type="Proteomes" id="UP000217696">
    <property type="component" value="Chromosome"/>
</dbReference>
<dbReference type="Pfam" id="PF08713">
    <property type="entry name" value="DNA_alkylation"/>
    <property type="match status" value="1"/>
</dbReference>
<dbReference type="OrthoDB" id="9797162at2"/>
<dbReference type="SUPFAM" id="SSF48371">
    <property type="entry name" value="ARM repeat"/>
    <property type="match status" value="1"/>
</dbReference>
<sequence>MKNQHYQEKISETILNRKGANKISNIPSEVVNLLNMGKIESVNLTEWLAVNHISLLHNTLPEICLQNYIDEISNTVNNLKEKTIMKIIPTIGGKLLEILSRKSEEDYSAYFLPLAMHRSDSVRCWAAYVIGLNRDLSITEKLSQIKPFAADKHFGVREIAWMAVRESITQELTESIAILEKWTVEDDENIRRFAIESTRPRGVWCKHITQLKQCPDLAISLLEHVKSDPKKYVQDSVGNWLNDASKSHPEWVSVLCDEWLRTSDIKETKRIVTRARRTITKNM</sequence>
<name>A0A0U5BEI2_9BACL</name>
<evidence type="ECO:0000313" key="1">
    <source>
        <dbReference type="EMBL" id="BAU29372.1"/>
    </source>
</evidence>
<dbReference type="InterPro" id="IPR016024">
    <property type="entry name" value="ARM-type_fold"/>
</dbReference>
<gene>
    <name evidence="1" type="ORF">CB4_03572</name>
</gene>
<reference evidence="1 2" key="1">
    <citation type="submission" date="2015-12" db="EMBL/GenBank/DDBJ databases">
        <title>Genome sequence of Aneurinibacillus soli.</title>
        <authorList>
            <person name="Lee J.S."/>
            <person name="Lee K.C."/>
            <person name="Kim K.K."/>
            <person name="Lee B.W."/>
        </authorList>
    </citation>
    <scope>NUCLEOTIDE SEQUENCE [LARGE SCALE GENOMIC DNA]</scope>
    <source>
        <strain evidence="1 2">CB4</strain>
    </source>
</reference>
<dbReference type="Gene3D" id="1.25.40.290">
    <property type="entry name" value="ARM repeat domains"/>
    <property type="match status" value="1"/>
</dbReference>
<organism evidence="1 2">
    <name type="scientific">Aneurinibacillus soli</name>
    <dbReference type="NCBI Taxonomy" id="1500254"/>
    <lineage>
        <taxon>Bacteria</taxon>
        <taxon>Bacillati</taxon>
        <taxon>Bacillota</taxon>
        <taxon>Bacilli</taxon>
        <taxon>Bacillales</taxon>
        <taxon>Paenibacillaceae</taxon>
        <taxon>Aneurinibacillus group</taxon>
        <taxon>Aneurinibacillus</taxon>
    </lineage>
</organism>
<accession>A0A0U5BEI2</accession>
<dbReference type="AlphaFoldDB" id="A0A0U5BEI2"/>
<protein>
    <submittedName>
        <fullName evidence="1">DNA alkylation repair enzyme</fullName>
    </submittedName>
</protein>
<evidence type="ECO:0000313" key="2">
    <source>
        <dbReference type="Proteomes" id="UP000217696"/>
    </source>
</evidence>
<dbReference type="InterPro" id="IPR014825">
    <property type="entry name" value="DNA_alkylation"/>
</dbReference>